<keyword evidence="9" id="KW-1185">Reference proteome</keyword>
<evidence type="ECO:0000256" key="6">
    <source>
        <dbReference type="SAM" id="Phobius"/>
    </source>
</evidence>
<evidence type="ECO:0000256" key="3">
    <source>
        <dbReference type="ARBA" id="ARBA00022833"/>
    </source>
</evidence>
<proteinExistence type="predicted"/>
<feature type="domain" description="MYND-type" evidence="7">
    <location>
        <begin position="1365"/>
        <end position="1408"/>
    </location>
</feature>
<gene>
    <name evidence="8" type="ORF">M513_03329</name>
</gene>
<keyword evidence="6" id="KW-1133">Transmembrane helix</keyword>
<dbReference type="PROSITE" id="PS50865">
    <property type="entry name" value="ZF_MYND_2"/>
    <property type="match status" value="1"/>
</dbReference>
<accession>A0A085MF94</accession>
<keyword evidence="1" id="KW-0479">Metal-binding</keyword>
<feature type="compositionally biased region" description="Low complexity" evidence="5">
    <location>
        <begin position="553"/>
        <end position="566"/>
    </location>
</feature>
<evidence type="ECO:0000256" key="4">
    <source>
        <dbReference type="PROSITE-ProRule" id="PRU00134"/>
    </source>
</evidence>
<evidence type="ECO:0000313" key="8">
    <source>
        <dbReference type="EMBL" id="KFD55890.1"/>
    </source>
</evidence>
<dbReference type="SUPFAM" id="SSF144232">
    <property type="entry name" value="HIT/MYND zinc finger-like"/>
    <property type="match status" value="1"/>
</dbReference>
<dbReference type="InterPro" id="IPR002893">
    <property type="entry name" value="Znf_MYND"/>
</dbReference>
<keyword evidence="3" id="KW-0862">Zinc</keyword>
<feature type="compositionally biased region" description="Pro residues" evidence="5">
    <location>
        <begin position="1156"/>
        <end position="1169"/>
    </location>
</feature>
<feature type="compositionally biased region" description="Polar residues" evidence="5">
    <location>
        <begin position="745"/>
        <end position="774"/>
    </location>
</feature>
<feature type="region of interest" description="Disordered" evidence="5">
    <location>
        <begin position="1041"/>
        <end position="1109"/>
    </location>
</feature>
<reference evidence="8 9" key="1">
    <citation type="journal article" date="2014" name="Nat. Genet.">
        <title>Genome and transcriptome of the porcine whipworm Trichuris suis.</title>
        <authorList>
            <person name="Jex A.R."/>
            <person name="Nejsum P."/>
            <person name="Schwarz E.M."/>
            <person name="Hu L."/>
            <person name="Young N.D."/>
            <person name="Hall R.S."/>
            <person name="Korhonen P.K."/>
            <person name="Liao S."/>
            <person name="Thamsborg S."/>
            <person name="Xia J."/>
            <person name="Xu P."/>
            <person name="Wang S."/>
            <person name="Scheerlinck J.P."/>
            <person name="Hofmann A."/>
            <person name="Sternberg P.W."/>
            <person name="Wang J."/>
            <person name="Gasser R.B."/>
        </authorList>
    </citation>
    <scope>NUCLEOTIDE SEQUENCE [LARGE SCALE GENOMIC DNA]</scope>
    <source>
        <strain evidence="8">DCEP-RM93M</strain>
    </source>
</reference>
<keyword evidence="6" id="KW-0472">Membrane</keyword>
<dbReference type="Pfam" id="PF26649">
    <property type="entry name" value="Ajm-1"/>
    <property type="match status" value="1"/>
</dbReference>
<feature type="transmembrane region" description="Helical" evidence="6">
    <location>
        <begin position="12"/>
        <end position="32"/>
    </location>
</feature>
<feature type="compositionally biased region" description="Basic and acidic residues" evidence="5">
    <location>
        <begin position="567"/>
        <end position="579"/>
    </location>
</feature>
<dbReference type="GO" id="GO:0045216">
    <property type="term" value="P:cell-cell junction organization"/>
    <property type="evidence" value="ECO:0007669"/>
    <property type="project" value="InterPro"/>
</dbReference>
<feature type="region of interest" description="Disordered" evidence="5">
    <location>
        <begin position="1549"/>
        <end position="1573"/>
    </location>
</feature>
<feature type="compositionally biased region" description="Polar residues" evidence="5">
    <location>
        <begin position="1233"/>
        <end position="1243"/>
    </location>
</feature>
<dbReference type="GO" id="GO:0005886">
    <property type="term" value="C:plasma membrane"/>
    <property type="evidence" value="ECO:0007669"/>
    <property type="project" value="TreeGrafter"/>
</dbReference>
<dbReference type="PANTHER" id="PTHR21517:SF3">
    <property type="entry name" value="APICAL JUNCTION COMPONENT 1 HOMOLOG"/>
    <property type="match status" value="1"/>
</dbReference>
<feature type="compositionally biased region" description="Basic and acidic residues" evidence="5">
    <location>
        <begin position="778"/>
        <end position="790"/>
    </location>
</feature>
<feature type="region of interest" description="Disordered" evidence="5">
    <location>
        <begin position="455"/>
        <end position="474"/>
    </location>
</feature>
<dbReference type="InterPro" id="IPR058586">
    <property type="entry name" value="Ajm-1"/>
</dbReference>
<feature type="transmembrane region" description="Helical" evidence="6">
    <location>
        <begin position="68"/>
        <end position="89"/>
    </location>
</feature>
<keyword evidence="6" id="KW-0812">Transmembrane</keyword>
<evidence type="ECO:0000313" key="9">
    <source>
        <dbReference type="Proteomes" id="UP000030764"/>
    </source>
</evidence>
<dbReference type="Proteomes" id="UP000030764">
    <property type="component" value="Unassembled WGS sequence"/>
</dbReference>
<dbReference type="GO" id="GO:0043296">
    <property type="term" value="C:apical junction complex"/>
    <property type="evidence" value="ECO:0007669"/>
    <property type="project" value="TreeGrafter"/>
</dbReference>
<feature type="region of interest" description="Disordered" evidence="5">
    <location>
        <begin position="1139"/>
        <end position="1172"/>
    </location>
</feature>
<feature type="region of interest" description="Disordered" evidence="5">
    <location>
        <begin position="745"/>
        <end position="790"/>
    </location>
</feature>
<dbReference type="GO" id="GO:0008270">
    <property type="term" value="F:zinc ion binding"/>
    <property type="evidence" value="ECO:0007669"/>
    <property type="project" value="UniProtKB-KW"/>
</dbReference>
<organism evidence="8 9">
    <name type="scientific">Trichuris suis</name>
    <name type="common">pig whipworm</name>
    <dbReference type="NCBI Taxonomy" id="68888"/>
    <lineage>
        <taxon>Eukaryota</taxon>
        <taxon>Metazoa</taxon>
        <taxon>Ecdysozoa</taxon>
        <taxon>Nematoda</taxon>
        <taxon>Enoplea</taxon>
        <taxon>Dorylaimia</taxon>
        <taxon>Trichinellida</taxon>
        <taxon>Trichuridae</taxon>
        <taxon>Trichuris</taxon>
    </lineage>
</organism>
<sequence length="1650" mass="185564">MFELLGSDWLCFYRILVAMLSSFAVILILYSASVKRIYSNRLLQIAGRRHLSGKEKIGSTNSHLNSCFLFRDFAATIWNCAVVACIWAYKRLHPRLAMRSATECSFGFEGTKQSKDQTSRSLKLFAAHYFHVWWRRTKALFPKRNDRKLRTNEAFPICPFSARENGHSLNAQTRRYVPAYVRLRCKSLLEGSLHNIRRRLPVVFKHADSSTRLLGLPYATLSSFFVSHRTRVAQCSFLLIACSFESFFFNSVSKSSSEVSQPEATEPCKPNVNCDFNAWQQVLSGGRLTPTRVPYGQFNDDNDNDDQVAAATRNINWFIVTCHNRLRQLVSRRACTAGNDSVDAACFKVIHCPFEEDTTTAVSCSFTKSADCSVSVTSFPLTDSAANRTVLCRTNDKQGETATVVNDRKAALCTSFKVDQPVPAIDMDIDLDGAIQRFEHYCSIYSDSPLSNYTSKQRLKRKPKQNDESIEDKEELANNTSARFVTGNRGRLAGLAVDGAKDIDDKNRKLVSSEPTVARVDRIGTTNGNPVVATTSNGHYSAAADLSQPYCSGHVSASSIASSGLRESSERERVSERNSPRATVRLEQPELSASLKNEGGQSDQMAQPNVTVIRHRVYISSVSDDGRTGGAQWAVPNSAKPPPYFSATQPMQRHTDALHRAPYYKTPQRSVVVQTPVAEETVRKAVASRGKVEQRHYPVTIRSEDIEKLLQPLSYADTKQTSAQHVAPERLTVCTNEQHYLSAYQSSETASPSLTSIEGPSSRSTTPAQRSMRSPAQEYRRREEDERELSRSIRRHKYKAKIDRAKKEFLESRASVSDLFKSREEFAKKFKISMDDMENQMREPEPARGPYMEYLSRSGNLHITAKDVQPRYLPPRSKYDRLHREMVDRAEKMWANYQKRKADSRLNLYARSRAFSTGFLEAAAAEEQPSPGSYFQTEETDLDEVHQRGDDVFETSGSYFAKETPSQEHYRARSADFLLSKANREQVEPPENQLRRVMGASGALDHEEEKDRKLSEHELRFKKSTEKLHLPDWYLQSKYAGDGSQVSPRDGGSLSHKASGGLAYTTTGSPVSIMKPAASPNAATRSGQPWTYGLPSPSRSAGRLYSSMRDRRRDDRDFNIPVNFFDKYKDEIEELRKSRSELNKAQRSPLETKPSALPPKATPVRPPPGALSVPVAAVKPTQMQITETYTIEKKIVTVNSQSSAFSTVSRETTTTDRPKVAPPKAPPKAKSPLLTTASKTSGPGYTVSKPPPSWNVPKLRDSVVVEVLESDVTPRSDASARPGFSNLTLEEALDSMLSLVDAPRRSDKLEKTLASSDAPKIRPLTPTSFYRPAIFVDNERLMERCAKTPNLCRKLLQKETVWVRCNSCGRTEEMSSARGRYVSCRHCYTYYCGYGCRSDDWQEHKQLCTYARVNTVCKEVIIRVKKDLEVQRNMSLVAQRGYADRGRGSVNLRFLQLQVANQYIAHGWPAIAHDRKCLSYLTISDLIELGKSADLVATCRQYNPKEKFILSVSILVEIDRVPQTPSSLHTAAFQYDRSVIEPKPFSRMANGHLQTRSLPPSRRTRPPVVQQQQSASSVLKSVLKSLENIAPDQPETEWPPYHFRGRNIDFSRANQMRHTIGSGGQTSSRRHFWPASIQLAFANDVDETEV</sequence>
<protein>
    <recommendedName>
        <fullName evidence="7">MYND-type domain-containing protein</fullName>
    </recommendedName>
</protein>
<feature type="compositionally biased region" description="Low complexity" evidence="5">
    <location>
        <begin position="1554"/>
        <end position="1573"/>
    </location>
</feature>
<evidence type="ECO:0000256" key="5">
    <source>
        <dbReference type="SAM" id="MobiDB-lite"/>
    </source>
</evidence>
<keyword evidence="2 4" id="KW-0863">Zinc-finger</keyword>
<evidence type="ECO:0000256" key="1">
    <source>
        <dbReference type="ARBA" id="ARBA00022723"/>
    </source>
</evidence>
<name>A0A085MF94_9BILA</name>
<feature type="region of interest" description="Disordered" evidence="5">
    <location>
        <begin position="1202"/>
        <end position="1253"/>
    </location>
</feature>
<feature type="compositionally biased region" description="Polar residues" evidence="5">
    <location>
        <begin position="1202"/>
        <end position="1212"/>
    </location>
</feature>
<dbReference type="EMBL" id="KL363197">
    <property type="protein sequence ID" value="KFD55890.1"/>
    <property type="molecule type" value="Genomic_DNA"/>
</dbReference>
<evidence type="ECO:0000256" key="2">
    <source>
        <dbReference type="ARBA" id="ARBA00022771"/>
    </source>
</evidence>
<feature type="region of interest" description="Disordered" evidence="5">
    <location>
        <begin position="553"/>
        <end position="604"/>
    </location>
</feature>
<evidence type="ECO:0000259" key="7">
    <source>
        <dbReference type="PROSITE" id="PS50865"/>
    </source>
</evidence>
<dbReference type="InterPro" id="IPR038825">
    <property type="entry name" value="Apical_junction"/>
</dbReference>
<dbReference type="PANTHER" id="PTHR21517">
    <property type="entry name" value="APICAL JUNCTION COMPONENT 1 HOMOLOG"/>
    <property type="match status" value="1"/>
</dbReference>